<feature type="transmembrane region" description="Helical" evidence="1">
    <location>
        <begin position="63"/>
        <end position="83"/>
    </location>
</feature>
<keyword evidence="1" id="KW-0812">Transmembrane</keyword>
<feature type="transmembrane region" description="Helical" evidence="1">
    <location>
        <begin position="103"/>
        <end position="122"/>
    </location>
</feature>
<keyword evidence="1" id="KW-0472">Membrane</keyword>
<proteinExistence type="predicted"/>
<dbReference type="AlphaFoldDB" id="A0A1V8YC41"/>
<evidence type="ECO:0000256" key="1">
    <source>
        <dbReference type="SAM" id="Phobius"/>
    </source>
</evidence>
<accession>A0A1V8YC41</accession>
<evidence type="ECO:0000313" key="3">
    <source>
        <dbReference type="Proteomes" id="UP000192477"/>
    </source>
</evidence>
<evidence type="ECO:0000313" key="2">
    <source>
        <dbReference type="EMBL" id="OQO70174.1"/>
    </source>
</evidence>
<reference evidence="2 3" key="1">
    <citation type="journal article" date="2017" name="BMC Microbiol.">
        <title>Comparative genomics of Enterococcus spp. isolated from bovine feces.</title>
        <authorList>
            <person name="Beukers A.G."/>
            <person name="Zaheer R."/>
            <person name="Goji N."/>
            <person name="Amoako K.K."/>
            <person name="Chaves A.V."/>
            <person name="Ward M.P."/>
            <person name="McAllister T.A."/>
        </authorList>
    </citation>
    <scope>NUCLEOTIDE SEQUENCE [LARGE SCALE GENOMIC DNA]</scope>
    <source>
        <strain evidence="2 3">F1129D 143</strain>
    </source>
</reference>
<protein>
    <submittedName>
        <fullName evidence="2">Uncharacterized protein</fullName>
    </submittedName>
</protein>
<dbReference type="EMBL" id="MJEA01000007">
    <property type="protein sequence ID" value="OQO70174.1"/>
    <property type="molecule type" value="Genomic_DNA"/>
</dbReference>
<name>A0A1V8YC41_9ENTE</name>
<keyword evidence="1" id="KW-1133">Transmembrane helix</keyword>
<gene>
    <name evidence="2" type="ORF">BH747_08415</name>
</gene>
<sequence>MNELSHKGKMFVFPLLIGLIILCSAMLIMGFDLVLLKLILLVLSVFKNVSTTGNSNPYIVANLYIFLYGIPAIILNYLFINYWANNKLPSFIAHFIPKYHSELLGKTLDIFTLFITLILFLYKNSDVSLAPNTFNSLLLSIYPFNLSYKLYQYVPLLSHHVEAKESKSIPSNSSDTTQ</sequence>
<feature type="transmembrane region" description="Helical" evidence="1">
    <location>
        <begin position="12"/>
        <end position="43"/>
    </location>
</feature>
<dbReference type="RefSeq" id="WP_081183932.1">
    <property type="nucleotide sequence ID" value="NZ_MJEA01000007.1"/>
</dbReference>
<organism evidence="2 3">
    <name type="scientific">Enterococcus villorum</name>
    <dbReference type="NCBI Taxonomy" id="112904"/>
    <lineage>
        <taxon>Bacteria</taxon>
        <taxon>Bacillati</taxon>
        <taxon>Bacillota</taxon>
        <taxon>Bacilli</taxon>
        <taxon>Lactobacillales</taxon>
        <taxon>Enterococcaceae</taxon>
        <taxon>Enterococcus</taxon>
    </lineage>
</organism>
<comment type="caution">
    <text evidence="2">The sequence shown here is derived from an EMBL/GenBank/DDBJ whole genome shotgun (WGS) entry which is preliminary data.</text>
</comment>
<dbReference type="Proteomes" id="UP000192477">
    <property type="component" value="Unassembled WGS sequence"/>
</dbReference>